<name>A0A6J5CA21_9BURK</name>
<gene>
    <name evidence="1" type="ORF">LMG27174_05870</name>
</gene>
<protein>
    <submittedName>
        <fullName evidence="1">Uncharacterized protein</fullName>
    </submittedName>
</protein>
<accession>A0A6J5CA21</accession>
<dbReference type="AlphaFoldDB" id="A0A6J5CA21"/>
<evidence type="ECO:0000313" key="2">
    <source>
        <dbReference type="Proteomes" id="UP000494205"/>
    </source>
</evidence>
<dbReference type="Proteomes" id="UP000494205">
    <property type="component" value="Unassembled WGS sequence"/>
</dbReference>
<reference evidence="1 2" key="1">
    <citation type="submission" date="2020-04" db="EMBL/GenBank/DDBJ databases">
        <authorList>
            <person name="De Canck E."/>
        </authorList>
    </citation>
    <scope>NUCLEOTIDE SEQUENCE [LARGE SCALE GENOMIC DNA]</scope>
    <source>
        <strain evidence="1 2">LMG 27174</strain>
    </source>
</reference>
<organism evidence="1 2">
    <name type="scientific">Paraburkholderia rhynchosiae</name>
    <dbReference type="NCBI Taxonomy" id="487049"/>
    <lineage>
        <taxon>Bacteria</taxon>
        <taxon>Pseudomonadati</taxon>
        <taxon>Pseudomonadota</taxon>
        <taxon>Betaproteobacteria</taxon>
        <taxon>Burkholderiales</taxon>
        <taxon>Burkholderiaceae</taxon>
        <taxon>Paraburkholderia</taxon>
    </lineage>
</organism>
<sequence length="51" mass="5689">MRDNAQGFSNCYTCVRQQIPKGVCKGVQCIVNRAATFKWLLAGPARQVSWS</sequence>
<proteinExistence type="predicted"/>
<dbReference type="EMBL" id="CADIJZ010000028">
    <property type="protein sequence ID" value="CAB3731836.1"/>
    <property type="molecule type" value="Genomic_DNA"/>
</dbReference>
<evidence type="ECO:0000313" key="1">
    <source>
        <dbReference type="EMBL" id="CAB3731836.1"/>
    </source>
</evidence>